<organism evidence="3 4">
    <name type="scientific">Cohnella terricola</name>
    <dbReference type="NCBI Taxonomy" id="1289167"/>
    <lineage>
        <taxon>Bacteria</taxon>
        <taxon>Bacillati</taxon>
        <taxon>Bacillota</taxon>
        <taxon>Bacilli</taxon>
        <taxon>Bacillales</taxon>
        <taxon>Paenibacillaceae</taxon>
        <taxon>Cohnella</taxon>
    </lineage>
</organism>
<name>A0A559JU15_9BACL</name>
<dbReference type="InterPro" id="IPR041688">
    <property type="entry name" value="PRTase_2"/>
</dbReference>
<evidence type="ECO:0000259" key="1">
    <source>
        <dbReference type="Pfam" id="PF12500"/>
    </source>
</evidence>
<dbReference type="PIRSF" id="PIRSF020967">
    <property type="entry name" value="UCP020967"/>
    <property type="match status" value="1"/>
</dbReference>
<dbReference type="Gene3D" id="3.40.50.2020">
    <property type="match status" value="1"/>
</dbReference>
<evidence type="ECO:0000313" key="4">
    <source>
        <dbReference type="Proteomes" id="UP000316330"/>
    </source>
</evidence>
<reference evidence="3 4" key="1">
    <citation type="submission" date="2019-07" db="EMBL/GenBank/DDBJ databases">
        <authorList>
            <person name="Kim J."/>
        </authorList>
    </citation>
    <scope>NUCLEOTIDE SEQUENCE [LARGE SCALE GENOMIC DNA]</scope>
    <source>
        <strain evidence="3 4">G13</strain>
    </source>
</reference>
<feature type="domain" description="TRSP" evidence="1">
    <location>
        <begin position="305"/>
        <end position="422"/>
    </location>
</feature>
<feature type="domain" description="Orotate phosphoribosyltransferase-like" evidence="2">
    <location>
        <begin position="26"/>
        <end position="246"/>
    </location>
</feature>
<dbReference type="InterPro" id="IPR011214">
    <property type="entry name" value="UCP020967"/>
</dbReference>
<dbReference type="InterPro" id="IPR029057">
    <property type="entry name" value="PRTase-like"/>
</dbReference>
<evidence type="ECO:0008006" key="5">
    <source>
        <dbReference type="Google" id="ProtNLM"/>
    </source>
</evidence>
<dbReference type="InterPro" id="IPR022537">
    <property type="entry name" value="TRSP_dom"/>
</dbReference>
<dbReference type="InterPro" id="IPR000836">
    <property type="entry name" value="PRTase_dom"/>
</dbReference>
<dbReference type="OrthoDB" id="56827at2"/>
<gene>
    <name evidence="3" type="ORF">FPZ45_05180</name>
</gene>
<comment type="caution">
    <text evidence="3">The sequence shown here is derived from an EMBL/GenBank/DDBJ whole genome shotgun (WGS) entry which is preliminary data.</text>
</comment>
<dbReference type="CDD" id="cd06223">
    <property type="entry name" value="PRTases_typeI"/>
    <property type="match status" value="1"/>
</dbReference>
<dbReference type="Proteomes" id="UP000316330">
    <property type="component" value="Unassembled WGS sequence"/>
</dbReference>
<protein>
    <recommendedName>
        <fullName evidence="5">Phosphoribosyltransferase</fullName>
    </recommendedName>
</protein>
<dbReference type="EMBL" id="VNJJ01000002">
    <property type="protein sequence ID" value="TVY03373.1"/>
    <property type="molecule type" value="Genomic_DNA"/>
</dbReference>
<dbReference type="SUPFAM" id="SSF53271">
    <property type="entry name" value="PRTase-like"/>
    <property type="match status" value="1"/>
</dbReference>
<keyword evidence="4" id="KW-1185">Reference proteome</keyword>
<dbReference type="Pfam" id="PF15609">
    <property type="entry name" value="PRTase_2"/>
    <property type="match status" value="1"/>
</dbReference>
<dbReference type="AlphaFoldDB" id="A0A559JU15"/>
<evidence type="ECO:0000313" key="3">
    <source>
        <dbReference type="EMBL" id="TVY03373.1"/>
    </source>
</evidence>
<dbReference type="Pfam" id="PF12500">
    <property type="entry name" value="TRSP"/>
    <property type="match status" value="1"/>
</dbReference>
<evidence type="ECO:0000259" key="2">
    <source>
        <dbReference type="Pfam" id="PF15609"/>
    </source>
</evidence>
<sequence>MYNIVDGLEVGVSVTANPYRLKLDDLFQMAARINKKRGFLFVSKLLGKHIPVRPSLSLGAGALLGCLYAERELGLRNAASAEEVRLAFESEEQADLLYRKLMERKIHLDEPTLFIGFAETATALGHSVFDAFEGNVTFMHTTRERIDDLVSEIDFEEEHSHAVAHRCYVRDPGIFRGASKIVLVDDEITTGKTALNIIRELHGKFGKTDYVVASLLDWRSQADRKRFVELENELGVRIRCLALVEGSISVNGSPLEERAGAGREFGTQSSVHINRHDISSFFAHLDTEGEGYADEERSVPYLMHTGRFGMNARNGEELDRELGSAAEYLLSRRSGERILCLGTGEFMYIPMRIAELMGDGTYIQSTTRSPIHPLRKEEYAVSSAYRYDSVDGEDVANYMYNIHPGQYDEIFVFVEREYDLKNGESFERELARIGIPIVHLVFFGKQNERRVTE</sequence>
<proteinExistence type="predicted"/>
<accession>A0A559JU15</accession>